<evidence type="ECO:0000313" key="2">
    <source>
        <dbReference type="Proteomes" id="UP000324222"/>
    </source>
</evidence>
<dbReference type="AlphaFoldDB" id="A0A5B7JWL4"/>
<evidence type="ECO:0000313" key="1">
    <source>
        <dbReference type="EMBL" id="MPC97547.1"/>
    </source>
</evidence>
<protein>
    <submittedName>
        <fullName evidence="1">Uncharacterized protein</fullName>
    </submittedName>
</protein>
<proteinExistence type="predicted"/>
<comment type="caution">
    <text evidence="1">The sequence shown here is derived from an EMBL/GenBank/DDBJ whole genome shotgun (WGS) entry which is preliminary data.</text>
</comment>
<organism evidence="1 2">
    <name type="scientific">Portunus trituberculatus</name>
    <name type="common">Swimming crab</name>
    <name type="synonym">Neptunus trituberculatus</name>
    <dbReference type="NCBI Taxonomy" id="210409"/>
    <lineage>
        <taxon>Eukaryota</taxon>
        <taxon>Metazoa</taxon>
        <taxon>Ecdysozoa</taxon>
        <taxon>Arthropoda</taxon>
        <taxon>Crustacea</taxon>
        <taxon>Multicrustacea</taxon>
        <taxon>Malacostraca</taxon>
        <taxon>Eumalacostraca</taxon>
        <taxon>Eucarida</taxon>
        <taxon>Decapoda</taxon>
        <taxon>Pleocyemata</taxon>
        <taxon>Brachyura</taxon>
        <taxon>Eubrachyura</taxon>
        <taxon>Portunoidea</taxon>
        <taxon>Portunidae</taxon>
        <taxon>Portuninae</taxon>
        <taxon>Portunus</taxon>
    </lineage>
</organism>
<accession>A0A5B7JWL4</accession>
<name>A0A5B7JWL4_PORTR</name>
<dbReference type="Proteomes" id="UP000324222">
    <property type="component" value="Unassembled WGS sequence"/>
</dbReference>
<gene>
    <name evidence="1" type="ORF">E2C01_092866</name>
</gene>
<sequence length="124" mass="14175">MKFKLDMNYYNQHVVRIQGSHRDEDIMAVVQYPNAEYQSRVATVRVSDGGSVPIHLLKSEGMPDQVYVKHLPGSWTSKRINNFTSQLTPAHPEYTGVYIVYGNKNRRGDTHGAYFDMIVRGEAQ</sequence>
<reference evidence="1 2" key="1">
    <citation type="submission" date="2019-05" db="EMBL/GenBank/DDBJ databases">
        <title>Another draft genome of Portunus trituberculatus and its Hox gene families provides insights of decapod evolution.</title>
        <authorList>
            <person name="Jeong J.-H."/>
            <person name="Song I."/>
            <person name="Kim S."/>
            <person name="Choi T."/>
            <person name="Kim D."/>
            <person name="Ryu S."/>
            <person name="Kim W."/>
        </authorList>
    </citation>
    <scope>NUCLEOTIDE SEQUENCE [LARGE SCALE GENOMIC DNA]</scope>
    <source>
        <tissue evidence="1">Muscle</tissue>
    </source>
</reference>
<dbReference type="EMBL" id="VSRR010110464">
    <property type="protein sequence ID" value="MPC97547.1"/>
    <property type="molecule type" value="Genomic_DNA"/>
</dbReference>
<keyword evidence="2" id="KW-1185">Reference proteome</keyword>